<name>A0A2H3J564_WOLCO</name>
<dbReference type="EMBL" id="KB467909">
    <property type="protein sequence ID" value="PCH37091.1"/>
    <property type="molecule type" value="Genomic_DNA"/>
</dbReference>
<gene>
    <name evidence="2" type="ORF">WOLCODRAFT_167299</name>
</gene>
<reference evidence="2 3" key="1">
    <citation type="journal article" date="2012" name="Science">
        <title>The Paleozoic origin of enzymatic lignin decomposition reconstructed from 31 fungal genomes.</title>
        <authorList>
            <person name="Floudas D."/>
            <person name="Binder M."/>
            <person name="Riley R."/>
            <person name="Barry K."/>
            <person name="Blanchette R.A."/>
            <person name="Henrissat B."/>
            <person name="Martinez A.T."/>
            <person name="Otillar R."/>
            <person name="Spatafora J.W."/>
            <person name="Yadav J.S."/>
            <person name="Aerts A."/>
            <person name="Benoit I."/>
            <person name="Boyd A."/>
            <person name="Carlson A."/>
            <person name="Copeland A."/>
            <person name="Coutinho P.M."/>
            <person name="de Vries R.P."/>
            <person name="Ferreira P."/>
            <person name="Findley K."/>
            <person name="Foster B."/>
            <person name="Gaskell J."/>
            <person name="Glotzer D."/>
            <person name="Gorecki P."/>
            <person name="Heitman J."/>
            <person name="Hesse C."/>
            <person name="Hori C."/>
            <person name="Igarashi K."/>
            <person name="Jurgens J.A."/>
            <person name="Kallen N."/>
            <person name="Kersten P."/>
            <person name="Kohler A."/>
            <person name="Kuees U."/>
            <person name="Kumar T.K.A."/>
            <person name="Kuo A."/>
            <person name="LaButti K."/>
            <person name="Larrondo L.F."/>
            <person name="Lindquist E."/>
            <person name="Ling A."/>
            <person name="Lombard V."/>
            <person name="Lucas S."/>
            <person name="Lundell T."/>
            <person name="Martin R."/>
            <person name="McLaughlin D.J."/>
            <person name="Morgenstern I."/>
            <person name="Morin E."/>
            <person name="Murat C."/>
            <person name="Nagy L.G."/>
            <person name="Nolan M."/>
            <person name="Ohm R.A."/>
            <person name="Patyshakuliyeva A."/>
            <person name="Rokas A."/>
            <person name="Ruiz-Duenas F.J."/>
            <person name="Sabat G."/>
            <person name="Salamov A."/>
            <person name="Samejima M."/>
            <person name="Schmutz J."/>
            <person name="Slot J.C."/>
            <person name="St John F."/>
            <person name="Stenlid J."/>
            <person name="Sun H."/>
            <person name="Sun S."/>
            <person name="Syed K."/>
            <person name="Tsang A."/>
            <person name="Wiebenga A."/>
            <person name="Young D."/>
            <person name="Pisabarro A."/>
            <person name="Eastwood D.C."/>
            <person name="Martin F."/>
            <person name="Cullen D."/>
            <person name="Grigoriev I.V."/>
            <person name="Hibbett D.S."/>
        </authorList>
    </citation>
    <scope>NUCLEOTIDE SEQUENCE [LARGE SCALE GENOMIC DNA]</scope>
    <source>
        <strain evidence="2 3">MD-104</strain>
    </source>
</reference>
<dbReference type="AlphaFoldDB" id="A0A2H3J564"/>
<proteinExistence type="predicted"/>
<evidence type="ECO:0000313" key="3">
    <source>
        <dbReference type="Proteomes" id="UP000218811"/>
    </source>
</evidence>
<dbReference type="Proteomes" id="UP000218811">
    <property type="component" value="Unassembled WGS sequence"/>
</dbReference>
<evidence type="ECO:0000256" key="1">
    <source>
        <dbReference type="SAM" id="MobiDB-lite"/>
    </source>
</evidence>
<keyword evidence="3" id="KW-1185">Reference proteome</keyword>
<accession>A0A2H3J564</accession>
<protein>
    <submittedName>
        <fullName evidence="2">Uncharacterized protein</fullName>
    </submittedName>
</protein>
<evidence type="ECO:0000313" key="2">
    <source>
        <dbReference type="EMBL" id="PCH37091.1"/>
    </source>
</evidence>
<sequence>MQRLLAPRRPLSQDAARRSGRLIVYRPPARAARAYQSTCICICTCASAARRASRPGGHYSQLHAGPDGRTRMHIRAPTGVPDLRRAGDLRRIENRERTKDEGRWTVETRARRARFASRRKRARADNRPSVSGAREAGALLVRVRVECTPDVALAAVDVECMQLLYIVGQMNGIPSSEPDRWLAHAMSPSPPPRQSSRDASRICAPPSLPFPPSSAHIRARPSTLRARHHPTHPCTRLPKAAACTSVDRPARRGPGTRGTAAARAECEIRASTEEFGRRKEEDEWGGEASDGVWCYGPSSLGVEFGLDDAGGACVGDSGSQEEERWEAREWGRRTAGRRGCYGDGRLAGAVCTMHPRRRLYSTSIHSDLRWLCDTVRPRPHHQRAEGMYDAEGKVISAPAKTERWSSGCIYTKEVGRVNALRGRGPGRAYSMITSARGPLDGEGVVLVYVRVPGV</sequence>
<organism evidence="2 3">
    <name type="scientific">Wolfiporia cocos (strain MD-104)</name>
    <name type="common">Brown rot fungus</name>
    <dbReference type="NCBI Taxonomy" id="742152"/>
    <lineage>
        <taxon>Eukaryota</taxon>
        <taxon>Fungi</taxon>
        <taxon>Dikarya</taxon>
        <taxon>Basidiomycota</taxon>
        <taxon>Agaricomycotina</taxon>
        <taxon>Agaricomycetes</taxon>
        <taxon>Polyporales</taxon>
        <taxon>Phaeolaceae</taxon>
        <taxon>Wolfiporia</taxon>
    </lineage>
</organism>
<feature type="region of interest" description="Disordered" evidence="1">
    <location>
        <begin position="179"/>
        <end position="216"/>
    </location>
</feature>